<evidence type="ECO:0000256" key="2">
    <source>
        <dbReference type="SAM" id="MobiDB-lite"/>
    </source>
</evidence>
<gene>
    <name evidence="4" type="ORF">TRFO_38429</name>
</gene>
<feature type="compositionally biased region" description="Low complexity" evidence="2">
    <location>
        <begin position="434"/>
        <end position="447"/>
    </location>
</feature>
<dbReference type="InterPro" id="IPR029052">
    <property type="entry name" value="Metallo-depent_PP-like"/>
</dbReference>
<protein>
    <recommendedName>
        <fullName evidence="1">Serine/threonine-protein phosphatase</fullName>
        <ecNumber evidence="1">3.1.3.16</ecNumber>
    </recommendedName>
</protein>
<dbReference type="PRINTS" id="PR00114">
    <property type="entry name" value="STPHPHTASE"/>
</dbReference>
<evidence type="ECO:0000259" key="3">
    <source>
        <dbReference type="PROSITE" id="PS00125"/>
    </source>
</evidence>
<name>A0A1J4JDZ3_9EUKA</name>
<sequence length="467" mass="50883">MNSVDYILRLYQPFIEKSPKDPDSNHEELTIFPRVDSKILLDVCSQAITYLEPCGSLINVSPPVVYAGDIHGNLTDLLQIFHIFGMPPETKYMFLGDYVDRGAHSIEVIAILFALICKYPDSIFLLRGNHEFSKCNRSYGFYDDILNSYGSSDAWAACNEAFSYMPLAAVVGGQVFCVHGGLSPMLTSLRSIIEIDMPIREYETDPLIADLVWSDPDNTIRTYEENSRGTGVLYGTEAIAAFLKANKLKVIIRGHQCVPTGYSLDCSNTCITLFSSSNYCRMLQNKAAVIHHQENREMQFYSLLEDSDVGVKPKCTMILPPAQQIGLKLVPKVQQTRKNRNGISSSASKGGRVSLSSSRCKSSCSFGAIPRFSPSGNSNCSSGSSSNSCSRNSSKSGTSRKSPFSTNTPPPSYLVPSVARAGGISTSGSNGSMSCAAQTKTSSSAAKNSPLAPSRTIRTSRSTQRFK</sequence>
<dbReference type="GO" id="GO:0005634">
    <property type="term" value="C:nucleus"/>
    <property type="evidence" value="ECO:0007669"/>
    <property type="project" value="TreeGrafter"/>
</dbReference>
<dbReference type="PANTHER" id="PTHR11668:SF494">
    <property type="entry name" value="PROTEIN PHOSPHATASE, PUTATIVE-RELATED"/>
    <property type="match status" value="1"/>
</dbReference>
<organism evidence="4 5">
    <name type="scientific">Tritrichomonas foetus</name>
    <dbReference type="NCBI Taxonomy" id="1144522"/>
    <lineage>
        <taxon>Eukaryota</taxon>
        <taxon>Metamonada</taxon>
        <taxon>Parabasalia</taxon>
        <taxon>Tritrichomonadida</taxon>
        <taxon>Tritrichomonadidae</taxon>
        <taxon>Tritrichomonas</taxon>
    </lineage>
</organism>
<accession>A0A1J4JDZ3</accession>
<dbReference type="InterPro" id="IPR004843">
    <property type="entry name" value="Calcineurin-like_PHP"/>
</dbReference>
<dbReference type="AlphaFoldDB" id="A0A1J4JDZ3"/>
<keyword evidence="1" id="KW-0378">Hydrolase</keyword>
<dbReference type="RefSeq" id="XP_068348613.1">
    <property type="nucleotide sequence ID" value="XM_068512028.1"/>
</dbReference>
<dbReference type="GO" id="GO:0005737">
    <property type="term" value="C:cytoplasm"/>
    <property type="evidence" value="ECO:0007669"/>
    <property type="project" value="TreeGrafter"/>
</dbReference>
<dbReference type="Proteomes" id="UP000179807">
    <property type="component" value="Unassembled WGS sequence"/>
</dbReference>
<feature type="region of interest" description="Disordered" evidence="2">
    <location>
        <begin position="330"/>
        <end position="358"/>
    </location>
</feature>
<dbReference type="GeneID" id="94846732"/>
<feature type="compositionally biased region" description="Polar residues" evidence="2">
    <location>
        <begin position="424"/>
        <end position="433"/>
    </location>
</feature>
<dbReference type="PANTHER" id="PTHR11668">
    <property type="entry name" value="SERINE/THREONINE PROTEIN PHOSPHATASE"/>
    <property type="match status" value="1"/>
</dbReference>
<dbReference type="SUPFAM" id="SSF56300">
    <property type="entry name" value="Metallo-dependent phosphatases"/>
    <property type="match status" value="1"/>
</dbReference>
<feature type="compositionally biased region" description="Low complexity" evidence="2">
    <location>
        <begin position="454"/>
        <end position="467"/>
    </location>
</feature>
<dbReference type="EC" id="3.1.3.16" evidence="1"/>
<comment type="caution">
    <text evidence="4">The sequence shown here is derived from an EMBL/GenBank/DDBJ whole genome shotgun (WGS) entry which is preliminary data.</text>
</comment>
<comment type="catalytic activity">
    <reaction evidence="1">
        <text>O-phospho-L-threonyl-[protein] + H2O = L-threonyl-[protein] + phosphate</text>
        <dbReference type="Rhea" id="RHEA:47004"/>
        <dbReference type="Rhea" id="RHEA-COMP:11060"/>
        <dbReference type="Rhea" id="RHEA-COMP:11605"/>
        <dbReference type="ChEBI" id="CHEBI:15377"/>
        <dbReference type="ChEBI" id="CHEBI:30013"/>
        <dbReference type="ChEBI" id="CHEBI:43474"/>
        <dbReference type="ChEBI" id="CHEBI:61977"/>
        <dbReference type="EC" id="3.1.3.16"/>
    </reaction>
</comment>
<dbReference type="SMART" id="SM00156">
    <property type="entry name" value="PP2Ac"/>
    <property type="match status" value="1"/>
</dbReference>
<evidence type="ECO:0000313" key="4">
    <source>
        <dbReference type="EMBL" id="OHS95476.1"/>
    </source>
</evidence>
<reference evidence="4" key="1">
    <citation type="submission" date="2016-10" db="EMBL/GenBank/DDBJ databases">
        <authorList>
            <person name="Benchimol M."/>
            <person name="Almeida L.G."/>
            <person name="Vasconcelos A.T."/>
            <person name="Perreira-Neves A."/>
            <person name="Rosa I.A."/>
            <person name="Tasca T."/>
            <person name="Bogo M.R."/>
            <person name="de Souza W."/>
        </authorList>
    </citation>
    <scope>NUCLEOTIDE SEQUENCE [LARGE SCALE GENOMIC DNA]</scope>
    <source>
        <strain evidence="4">K</strain>
    </source>
</reference>
<dbReference type="EMBL" id="MLAK01001243">
    <property type="protein sequence ID" value="OHS95476.1"/>
    <property type="molecule type" value="Genomic_DNA"/>
</dbReference>
<dbReference type="Gene3D" id="3.60.21.10">
    <property type="match status" value="1"/>
</dbReference>
<proteinExistence type="inferred from homology"/>
<feature type="region of interest" description="Disordered" evidence="2">
    <location>
        <begin position="374"/>
        <end position="467"/>
    </location>
</feature>
<keyword evidence="5" id="KW-1185">Reference proteome</keyword>
<feature type="domain" description="Serine/threonine specific protein phosphatases" evidence="3">
    <location>
        <begin position="126"/>
        <end position="131"/>
    </location>
</feature>
<dbReference type="InterPro" id="IPR050341">
    <property type="entry name" value="PP1_catalytic_subunit"/>
</dbReference>
<dbReference type="PROSITE" id="PS00125">
    <property type="entry name" value="SER_THR_PHOSPHATASE"/>
    <property type="match status" value="1"/>
</dbReference>
<evidence type="ECO:0000256" key="1">
    <source>
        <dbReference type="RuleBase" id="RU004273"/>
    </source>
</evidence>
<dbReference type="Pfam" id="PF00149">
    <property type="entry name" value="Metallophos"/>
    <property type="match status" value="1"/>
</dbReference>
<dbReference type="GO" id="GO:0004722">
    <property type="term" value="F:protein serine/threonine phosphatase activity"/>
    <property type="evidence" value="ECO:0007669"/>
    <property type="project" value="UniProtKB-EC"/>
</dbReference>
<feature type="compositionally biased region" description="Low complexity" evidence="2">
    <location>
        <begin position="374"/>
        <end position="405"/>
    </location>
</feature>
<comment type="similarity">
    <text evidence="1">Belongs to the PPP phosphatase family.</text>
</comment>
<dbReference type="InterPro" id="IPR006186">
    <property type="entry name" value="Ser/Thr-sp_prot-phosphatase"/>
</dbReference>
<evidence type="ECO:0000313" key="5">
    <source>
        <dbReference type="Proteomes" id="UP000179807"/>
    </source>
</evidence>
<dbReference type="VEuPathDB" id="TrichDB:TRFO_38429"/>